<dbReference type="HAMAP" id="MF_00083">
    <property type="entry name" value="Pept_tRNA_hydro_bact"/>
    <property type="match status" value="1"/>
</dbReference>
<proteinExistence type="inferred from homology"/>
<name>A0ABT4CSC8_9CLOT</name>
<dbReference type="PROSITE" id="PS01196">
    <property type="entry name" value="PEPT_TRNA_HYDROL_2"/>
    <property type="match status" value="1"/>
</dbReference>
<feature type="binding site" evidence="7">
    <location>
        <position position="14"/>
    </location>
    <ligand>
        <name>tRNA</name>
        <dbReference type="ChEBI" id="CHEBI:17843"/>
    </ligand>
</feature>
<dbReference type="Proteomes" id="UP001079657">
    <property type="component" value="Unassembled WGS sequence"/>
</dbReference>
<dbReference type="EMBL" id="JAPQES010000006">
    <property type="protein sequence ID" value="MCY6371974.1"/>
    <property type="molecule type" value="Genomic_DNA"/>
</dbReference>
<evidence type="ECO:0000256" key="7">
    <source>
        <dbReference type="HAMAP-Rule" id="MF_00083"/>
    </source>
</evidence>
<dbReference type="InterPro" id="IPR001328">
    <property type="entry name" value="Pept_tRNA_hydro"/>
</dbReference>
<dbReference type="PANTHER" id="PTHR17224">
    <property type="entry name" value="PEPTIDYL-TRNA HYDROLASE"/>
    <property type="match status" value="1"/>
</dbReference>
<feature type="binding site" evidence="7">
    <location>
        <position position="66"/>
    </location>
    <ligand>
        <name>tRNA</name>
        <dbReference type="ChEBI" id="CHEBI:17843"/>
    </ligand>
</feature>
<evidence type="ECO:0000256" key="6">
    <source>
        <dbReference type="ARBA" id="ARBA00050038"/>
    </source>
</evidence>
<evidence type="ECO:0000256" key="8">
    <source>
        <dbReference type="RuleBase" id="RU000673"/>
    </source>
</evidence>
<dbReference type="SUPFAM" id="SSF53178">
    <property type="entry name" value="Peptidyl-tRNA hydrolase-like"/>
    <property type="match status" value="1"/>
</dbReference>
<dbReference type="Gene3D" id="3.40.50.1470">
    <property type="entry name" value="Peptidyl-tRNA hydrolase"/>
    <property type="match status" value="1"/>
</dbReference>
<evidence type="ECO:0000256" key="9">
    <source>
        <dbReference type="RuleBase" id="RU004320"/>
    </source>
</evidence>
<evidence type="ECO:0000313" key="11">
    <source>
        <dbReference type="Proteomes" id="UP001079657"/>
    </source>
</evidence>
<keyword evidence="2 7" id="KW-0820">tRNA-binding</keyword>
<protein>
    <recommendedName>
        <fullName evidence="6 7">Peptidyl-tRNA hydrolase</fullName>
        <shortName evidence="7">Pth</shortName>
        <ecNumber evidence="1 7">3.1.1.29</ecNumber>
    </recommendedName>
</protein>
<comment type="subcellular location">
    <subcellularLocation>
        <location evidence="7">Cytoplasm</location>
    </subcellularLocation>
</comment>
<dbReference type="Pfam" id="PF01195">
    <property type="entry name" value="Pept_tRNA_hydro"/>
    <property type="match status" value="1"/>
</dbReference>
<sequence>MFLIVGLGNPGKEYEHTRHNVGFDIIDLIGEKYNIDVSRKKFKGMYGDGKIAGERVLILKPATYMNLSGESVKEVINFYKIPNDNIIVLYDDISLEVGRLRIRPKGSAGGHNGIKNIIAHLGSDVFPRVKIGVGQPLGENLVSHVLGKFSKEERENLEKSFEVAAKSVEAIIKNGVAEAMNKFNSFKAE</sequence>
<organism evidence="10 11">
    <name type="scientific">Clostridium ganghwense</name>
    <dbReference type="NCBI Taxonomy" id="312089"/>
    <lineage>
        <taxon>Bacteria</taxon>
        <taxon>Bacillati</taxon>
        <taxon>Bacillota</taxon>
        <taxon>Clostridia</taxon>
        <taxon>Eubacteriales</taxon>
        <taxon>Clostridiaceae</taxon>
        <taxon>Clostridium</taxon>
    </lineage>
</organism>
<dbReference type="PROSITE" id="PS01195">
    <property type="entry name" value="PEPT_TRNA_HYDROL_1"/>
    <property type="match status" value="1"/>
</dbReference>
<gene>
    <name evidence="7 10" type="primary">pth</name>
    <name evidence="10" type="ORF">OXH55_15160</name>
</gene>
<dbReference type="InterPro" id="IPR018171">
    <property type="entry name" value="Pept_tRNA_hydro_CS"/>
</dbReference>
<feature type="binding site" evidence="7">
    <location>
        <position position="112"/>
    </location>
    <ligand>
        <name>tRNA</name>
        <dbReference type="ChEBI" id="CHEBI:17843"/>
    </ligand>
</feature>
<feature type="site" description="Discriminates between blocked and unblocked aminoacyl-tRNA" evidence="7">
    <location>
        <position position="9"/>
    </location>
</feature>
<comment type="function">
    <text evidence="7">Hydrolyzes ribosome-free peptidyl-tRNAs (with 1 or more amino acids incorporated), which drop off the ribosome during protein synthesis, or as a result of ribosome stalling.</text>
</comment>
<accession>A0ABT4CSC8</accession>
<feature type="active site" description="Proton acceptor" evidence="7">
    <location>
        <position position="19"/>
    </location>
</feature>
<dbReference type="NCBIfam" id="TIGR00447">
    <property type="entry name" value="pth"/>
    <property type="match status" value="1"/>
</dbReference>
<keyword evidence="7" id="KW-0963">Cytoplasm</keyword>
<evidence type="ECO:0000256" key="5">
    <source>
        <dbReference type="ARBA" id="ARBA00038063"/>
    </source>
</evidence>
<feature type="site" description="Stabilizes the basic form of H active site to accept a proton" evidence="7">
    <location>
        <position position="91"/>
    </location>
</feature>
<feature type="binding site" evidence="7">
    <location>
        <position position="64"/>
    </location>
    <ligand>
        <name>tRNA</name>
        <dbReference type="ChEBI" id="CHEBI:17843"/>
    </ligand>
</feature>
<comment type="catalytic activity">
    <reaction evidence="7 8">
        <text>an N-acyl-L-alpha-aminoacyl-tRNA + H2O = an N-acyl-L-amino acid + a tRNA + H(+)</text>
        <dbReference type="Rhea" id="RHEA:54448"/>
        <dbReference type="Rhea" id="RHEA-COMP:10123"/>
        <dbReference type="Rhea" id="RHEA-COMP:13883"/>
        <dbReference type="ChEBI" id="CHEBI:15377"/>
        <dbReference type="ChEBI" id="CHEBI:15378"/>
        <dbReference type="ChEBI" id="CHEBI:59874"/>
        <dbReference type="ChEBI" id="CHEBI:78442"/>
        <dbReference type="ChEBI" id="CHEBI:138191"/>
        <dbReference type="EC" id="3.1.1.29"/>
    </reaction>
</comment>
<evidence type="ECO:0000313" key="10">
    <source>
        <dbReference type="EMBL" id="MCY6371974.1"/>
    </source>
</evidence>
<dbReference type="GO" id="GO:0004045">
    <property type="term" value="F:peptidyl-tRNA hydrolase activity"/>
    <property type="evidence" value="ECO:0007669"/>
    <property type="project" value="UniProtKB-EC"/>
</dbReference>
<dbReference type="PANTHER" id="PTHR17224:SF1">
    <property type="entry name" value="PEPTIDYL-TRNA HYDROLASE"/>
    <property type="match status" value="1"/>
</dbReference>
<keyword evidence="11" id="KW-1185">Reference proteome</keyword>
<dbReference type="RefSeq" id="WP_268050885.1">
    <property type="nucleotide sequence ID" value="NZ_JAPQES010000006.1"/>
</dbReference>
<evidence type="ECO:0000256" key="2">
    <source>
        <dbReference type="ARBA" id="ARBA00022555"/>
    </source>
</evidence>
<evidence type="ECO:0000256" key="1">
    <source>
        <dbReference type="ARBA" id="ARBA00013260"/>
    </source>
</evidence>
<keyword evidence="4 7" id="KW-0694">RNA-binding</keyword>
<evidence type="ECO:0000256" key="3">
    <source>
        <dbReference type="ARBA" id="ARBA00022801"/>
    </source>
</evidence>
<comment type="function">
    <text evidence="7">Catalyzes the release of premature peptidyl moieties from peptidyl-tRNA molecules trapped in stalled 50S ribosomal subunits, and thus maintains levels of free tRNAs and 50S ribosomes.</text>
</comment>
<dbReference type="InterPro" id="IPR036416">
    <property type="entry name" value="Pept_tRNA_hydro_sf"/>
</dbReference>
<comment type="similarity">
    <text evidence="5 7 9">Belongs to the PTH family.</text>
</comment>
<comment type="subunit">
    <text evidence="7">Monomer.</text>
</comment>
<keyword evidence="3 7" id="KW-0378">Hydrolase</keyword>
<dbReference type="EC" id="3.1.1.29" evidence="1 7"/>
<comment type="caution">
    <text evidence="10">The sequence shown here is derived from an EMBL/GenBank/DDBJ whole genome shotgun (WGS) entry which is preliminary data.</text>
</comment>
<reference evidence="10" key="1">
    <citation type="submission" date="2022-12" db="EMBL/GenBank/DDBJ databases">
        <authorList>
            <person name="Wang J."/>
        </authorList>
    </citation>
    <scope>NUCLEOTIDE SEQUENCE</scope>
    <source>
        <strain evidence="10">HY-42-06</strain>
    </source>
</reference>
<evidence type="ECO:0000256" key="4">
    <source>
        <dbReference type="ARBA" id="ARBA00022884"/>
    </source>
</evidence>
<dbReference type="CDD" id="cd00462">
    <property type="entry name" value="PTH"/>
    <property type="match status" value="1"/>
</dbReference>